<dbReference type="InterPro" id="IPR003811">
    <property type="entry name" value="G3P_acylTferase_PlsY"/>
</dbReference>
<sequence>MPEPLGWLWIAVAVIAGYLIGNIHGSTVAGWLSGVNLKETGVKNAGASNAAIVLGKKYGALVAAIDIGKGVAAVLLARWISSAIGLGPEAGALLVFAMAAATILGHNFPFHMSFNGGKGTATVIGVLLGFDWKIGVVGLALLIIVSLATDFLVFGVLMLYVTFIVTAVVFAPGAGPDLIAAGLFAMAIWKHIENFRRMRAGEEKRVSSVFGKKKTA</sequence>
<keyword evidence="5 10" id="KW-1133">Transmembrane helix</keyword>
<evidence type="ECO:0000256" key="8">
    <source>
        <dbReference type="ARBA" id="ARBA00023209"/>
    </source>
</evidence>
<evidence type="ECO:0000256" key="5">
    <source>
        <dbReference type="ARBA" id="ARBA00022989"/>
    </source>
</evidence>
<name>A0ABW2NDA8_9BACL</name>
<dbReference type="GO" id="GO:0016746">
    <property type="term" value="F:acyltransferase activity"/>
    <property type="evidence" value="ECO:0007669"/>
    <property type="project" value="UniProtKB-KW"/>
</dbReference>
<evidence type="ECO:0000256" key="4">
    <source>
        <dbReference type="ARBA" id="ARBA00022692"/>
    </source>
</evidence>
<evidence type="ECO:0000256" key="6">
    <source>
        <dbReference type="ARBA" id="ARBA00023098"/>
    </source>
</evidence>
<comment type="similarity">
    <text evidence="10">Belongs to the PlsY family.</text>
</comment>
<accession>A0ABW2NDA8</accession>
<dbReference type="Pfam" id="PF02660">
    <property type="entry name" value="G3P_acyltransf"/>
    <property type="match status" value="1"/>
</dbReference>
<evidence type="ECO:0000256" key="3">
    <source>
        <dbReference type="ARBA" id="ARBA00022679"/>
    </source>
</evidence>
<feature type="transmembrane region" description="Helical" evidence="10">
    <location>
        <begin position="58"/>
        <end position="80"/>
    </location>
</feature>
<keyword evidence="8 10" id="KW-0594">Phospholipid biosynthesis</keyword>
<evidence type="ECO:0000256" key="2">
    <source>
        <dbReference type="ARBA" id="ARBA00022516"/>
    </source>
</evidence>
<protein>
    <recommendedName>
        <fullName evidence="10">Glycerol-3-phosphate acyltransferase</fullName>
    </recommendedName>
    <alternativeName>
        <fullName evidence="10">Acyl-PO4 G3P acyltransferase</fullName>
    </alternativeName>
    <alternativeName>
        <fullName evidence="10">Acyl-phosphate--glycerol-3-phosphate acyltransferase</fullName>
    </alternativeName>
    <alternativeName>
        <fullName evidence="10">G3P acyltransferase</fullName>
        <shortName evidence="10">GPAT</shortName>
        <ecNumber evidence="10">2.3.1.275</ecNumber>
    </alternativeName>
    <alternativeName>
        <fullName evidence="10">Lysophosphatidic acid synthase</fullName>
        <shortName evidence="10">LPA synthase</shortName>
    </alternativeName>
</protein>
<keyword evidence="9 10" id="KW-1208">Phospholipid metabolism</keyword>
<evidence type="ECO:0000256" key="1">
    <source>
        <dbReference type="ARBA" id="ARBA00022475"/>
    </source>
</evidence>
<dbReference type="EMBL" id="JBHTCT010000023">
    <property type="protein sequence ID" value="MFC7365118.1"/>
    <property type="molecule type" value="Genomic_DNA"/>
</dbReference>
<evidence type="ECO:0000313" key="11">
    <source>
        <dbReference type="EMBL" id="MFC7365118.1"/>
    </source>
</evidence>
<keyword evidence="7 10" id="KW-0472">Membrane</keyword>
<keyword evidence="11" id="KW-0012">Acyltransferase</keyword>
<comment type="subcellular location">
    <subcellularLocation>
        <location evidence="10">Cell membrane</location>
        <topology evidence="10">Multi-pass membrane protein</topology>
    </subcellularLocation>
</comment>
<keyword evidence="4 10" id="KW-0812">Transmembrane</keyword>
<dbReference type="EC" id="2.3.1.275" evidence="10"/>
<dbReference type="PANTHER" id="PTHR30309:SF0">
    <property type="entry name" value="GLYCEROL-3-PHOSPHATE ACYLTRANSFERASE-RELATED"/>
    <property type="match status" value="1"/>
</dbReference>
<organism evidence="11 12">
    <name type="scientific">Bhargavaea changchunensis</name>
    <dbReference type="NCBI Taxonomy" id="2134037"/>
    <lineage>
        <taxon>Bacteria</taxon>
        <taxon>Bacillati</taxon>
        <taxon>Bacillota</taxon>
        <taxon>Bacilli</taxon>
        <taxon>Bacillales</taxon>
        <taxon>Caryophanaceae</taxon>
        <taxon>Bhargavaea</taxon>
    </lineage>
</organism>
<feature type="transmembrane region" description="Helical" evidence="10">
    <location>
        <begin position="157"/>
        <end position="189"/>
    </location>
</feature>
<evidence type="ECO:0000256" key="10">
    <source>
        <dbReference type="HAMAP-Rule" id="MF_01043"/>
    </source>
</evidence>
<comment type="caution">
    <text evidence="11">The sequence shown here is derived from an EMBL/GenBank/DDBJ whole genome shotgun (WGS) entry which is preliminary data.</text>
</comment>
<feature type="transmembrane region" description="Helical" evidence="10">
    <location>
        <begin position="6"/>
        <end position="37"/>
    </location>
</feature>
<dbReference type="RefSeq" id="WP_157294884.1">
    <property type="nucleotide sequence ID" value="NZ_JBHTCT010000023.1"/>
</dbReference>
<dbReference type="PANTHER" id="PTHR30309">
    <property type="entry name" value="INNER MEMBRANE PROTEIN YGIH"/>
    <property type="match status" value="1"/>
</dbReference>
<keyword evidence="1 10" id="KW-1003">Cell membrane</keyword>
<feature type="transmembrane region" description="Helical" evidence="10">
    <location>
        <begin position="122"/>
        <end position="145"/>
    </location>
</feature>
<dbReference type="Proteomes" id="UP001596483">
    <property type="component" value="Unassembled WGS sequence"/>
</dbReference>
<evidence type="ECO:0000313" key="12">
    <source>
        <dbReference type="Proteomes" id="UP001596483"/>
    </source>
</evidence>
<evidence type="ECO:0000256" key="9">
    <source>
        <dbReference type="ARBA" id="ARBA00023264"/>
    </source>
</evidence>
<keyword evidence="6 10" id="KW-0443">Lipid metabolism</keyword>
<proteinExistence type="inferred from homology"/>
<comment type="subunit">
    <text evidence="10">Probably interacts with PlsX.</text>
</comment>
<feature type="transmembrane region" description="Helical" evidence="10">
    <location>
        <begin position="92"/>
        <end position="110"/>
    </location>
</feature>
<keyword evidence="12" id="KW-1185">Reference proteome</keyword>
<dbReference type="SMART" id="SM01207">
    <property type="entry name" value="G3P_acyltransf"/>
    <property type="match status" value="1"/>
</dbReference>
<comment type="pathway">
    <text evidence="10">Lipid metabolism; phospholipid metabolism.</text>
</comment>
<keyword evidence="3 10" id="KW-0808">Transferase</keyword>
<comment type="function">
    <text evidence="10">Catalyzes the transfer of an acyl group from acyl-phosphate (acyl-PO(4)) to glycerol-3-phosphate (G3P) to form lysophosphatidic acid (LPA). This enzyme utilizes acyl-phosphate as fatty acyl donor, but not acyl-CoA or acyl-ACP.</text>
</comment>
<reference evidence="12" key="1">
    <citation type="journal article" date="2019" name="Int. J. Syst. Evol. Microbiol.">
        <title>The Global Catalogue of Microorganisms (GCM) 10K type strain sequencing project: providing services to taxonomists for standard genome sequencing and annotation.</title>
        <authorList>
            <consortium name="The Broad Institute Genomics Platform"/>
            <consortium name="The Broad Institute Genome Sequencing Center for Infectious Disease"/>
            <person name="Wu L."/>
            <person name="Ma J."/>
        </authorList>
    </citation>
    <scope>NUCLEOTIDE SEQUENCE [LARGE SCALE GENOMIC DNA]</scope>
    <source>
        <strain evidence="12">JCM 4738</strain>
    </source>
</reference>
<keyword evidence="2 10" id="KW-0444">Lipid biosynthesis</keyword>
<dbReference type="HAMAP" id="MF_01043">
    <property type="entry name" value="PlsY"/>
    <property type="match status" value="1"/>
</dbReference>
<comment type="catalytic activity">
    <reaction evidence="10">
        <text>an acyl phosphate + sn-glycerol 3-phosphate = a 1-acyl-sn-glycero-3-phosphate + phosphate</text>
        <dbReference type="Rhea" id="RHEA:34075"/>
        <dbReference type="ChEBI" id="CHEBI:43474"/>
        <dbReference type="ChEBI" id="CHEBI:57597"/>
        <dbReference type="ChEBI" id="CHEBI:57970"/>
        <dbReference type="ChEBI" id="CHEBI:59918"/>
        <dbReference type="EC" id="2.3.1.275"/>
    </reaction>
</comment>
<evidence type="ECO:0000256" key="7">
    <source>
        <dbReference type="ARBA" id="ARBA00023136"/>
    </source>
</evidence>
<gene>
    <name evidence="10" type="primary">plsY</name>
    <name evidence="11" type="ORF">ACFQQH_08290</name>
</gene>